<proteinExistence type="predicted"/>
<dbReference type="EMBL" id="JAKNGE010000046">
    <property type="protein sequence ID" value="MCG4748917.1"/>
    <property type="molecule type" value="Genomic_DNA"/>
</dbReference>
<evidence type="ECO:0000256" key="5">
    <source>
        <dbReference type="SAM" id="Phobius"/>
    </source>
</evidence>
<dbReference type="Pfam" id="PF13515">
    <property type="entry name" value="FUSC_2"/>
    <property type="match status" value="1"/>
</dbReference>
<dbReference type="AlphaFoldDB" id="A0AAW5C5W2"/>
<dbReference type="GO" id="GO:0016020">
    <property type="term" value="C:membrane"/>
    <property type="evidence" value="ECO:0007669"/>
    <property type="project" value="UniProtKB-SubCell"/>
</dbReference>
<evidence type="ECO:0000256" key="2">
    <source>
        <dbReference type="ARBA" id="ARBA00022692"/>
    </source>
</evidence>
<comment type="subcellular location">
    <subcellularLocation>
        <location evidence="1">Membrane</location>
        <topology evidence="1">Multi-pass membrane protein</topology>
    </subcellularLocation>
</comment>
<keyword evidence="4 5" id="KW-0472">Membrane</keyword>
<feature type="transmembrane region" description="Helical" evidence="5">
    <location>
        <begin position="90"/>
        <end position="108"/>
    </location>
</feature>
<feature type="transmembrane region" description="Helical" evidence="5">
    <location>
        <begin position="141"/>
        <end position="158"/>
    </location>
</feature>
<keyword evidence="3 5" id="KW-1133">Transmembrane helix</keyword>
<evidence type="ECO:0000259" key="6">
    <source>
        <dbReference type="Pfam" id="PF13515"/>
    </source>
</evidence>
<dbReference type="RefSeq" id="WP_227116946.1">
    <property type="nucleotide sequence ID" value="NZ_JAJCID010000029.1"/>
</dbReference>
<feature type="transmembrane region" description="Helical" evidence="5">
    <location>
        <begin position="348"/>
        <end position="368"/>
    </location>
</feature>
<evidence type="ECO:0000313" key="7">
    <source>
        <dbReference type="EMBL" id="MCG4748917.1"/>
    </source>
</evidence>
<feature type="transmembrane region" description="Helical" evidence="5">
    <location>
        <begin position="399"/>
        <end position="420"/>
    </location>
</feature>
<reference evidence="7" key="1">
    <citation type="submission" date="2022-01" db="EMBL/GenBank/DDBJ databases">
        <title>Collection of gut derived symbiotic bacterial strains cultured from healthy donors.</title>
        <authorList>
            <person name="Lin H."/>
            <person name="Kohout C."/>
            <person name="Waligurski E."/>
            <person name="Pamer E.G."/>
        </authorList>
    </citation>
    <scope>NUCLEOTIDE SEQUENCE</scope>
    <source>
        <strain evidence="7">DFI.6.55</strain>
    </source>
</reference>
<feature type="transmembrane region" description="Helical" evidence="5">
    <location>
        <begin position="469"/>
        <end position="491"/>
    </location>
</feature>
<protein>
    <submittedName>
        <fullName evidence="7">FUSC family protein</fullName>
    </submittedName>
</protein>
<gene>
    <name evidence="7" type="ORF">L0N08_26220</name>
</gene>
<evidence type="ECO:0000256" key="1">
    <source>
        <dbReference type="ARBA" id="ARBA00004141"/>
    </source>
</evidence>
<feature type="transmembrane region" description="Helical" evidence="5">
    <location>
        <begin position="15"/>
        <end position="36"/>
    </location>
</feature>
<organism evidence="7 8">
    <name type="scientific">Enterocloster aldenensis</name>
    <dbReference type="NCBI Taxonomy" id="358742"/>
    <lineage>
        <taxon>Bacteria</taxon>
        <taxon>Bacillati</taxon>
        <taxon>Bacillota</taxon>
        <taxon>Clostridia</taxon>
        <taxon>Lachnospirales</taxon>
        <taxon>Lachnospiraceae</taxon>
        <taxon>Enterocloster</taxon>
    </lineage>
</organism>
<feature type="transmembrane region" description="Helical" evidence="5">
    <location>
        <begin position="441"/>
        <end position="463"/>
    </location>
</feature>
<feature type="domain" description="Integral membrane bound transporter" evidence="6">
    <location>
        <begin position="361"/>
        <end position="485"/>
    </location>
</feature>
<dbReference type="InterPro" id="IPR049453">
    <property type="entry name" value="Memb_transporter_dom"/>
</dbReference>
<name>A0AAW5C5W2_9FIRM</name>
<accession>A0AAW5C5W2</accession>
<dbReference type="Proteomes" id="UP001299608">
    <property type="component" value="Unassembled WGS sequence"/>
</dbReference>
<comment type="caution">
    <text evidence="7">The sequence shown here is derived from an EMBL/GenBank/DDBJ whole genome shotgun (WGS) entry which is preliminary data.</text>
</comment>
<evidence type="ECO:0000256" key="3">
    <source>
        <dbReference type="ARBA" id="ARBA00022989"/>
    </source>
</evidence>
<keyword evidence="2 5" id="KW-0812">Transmembrane</keyword>
<feature type="transmembrane region" description="Helical" evidence="5">
    <location>
        <begin position="115"/>
        <end position="135"/>
    </location>
</feature>
<sequence>MNIRFKIPAAVRDKFRFGTLSFIFIVAYINVFQLIFGPENSIVGVIFTIMMSASMARDLTAAPIRHLIAQSLVLVWMALAAYWVNALPLPLSFIINFITLLGILYAFTYEYSSHLYFPYILSYLFLIYISPVSAAQLPRRLMAMLAGAVSIMLYQWFMGRKRVVETAKDVLCGMVDIISHYIDSRLEGGVDAPDFPYMRSRLYQLSRTVYERRKRILCISDASFYMVDAGRGLEHLLVLINELPAPLCRNDRDLLINVRSRLAAFHSFLQQETGGIPLIDSSVPAAPETSPAAPESSKTSVLFQNSLNYIRDRLLHMTDPQNRSRYRETSLSFRFRLMAALDLSPVRAVYALRTALVLSAAACLVQALGMPHGRWLLFTLASVSLPYADDVPAKTKKRILATITGGLASVVIYSLVPSAAGRTAAMMLSGYLSFYFTDYAGTFACSTIGALGGAVFMNAFGIWQVGNIFIIRLGYILAGAALGLIANCYIIPYSRSMATRHLLAKYQTLTELLTRICSADHVDTQLYYSLVIQAHLQEEKLASNAYLEDWAEVPDILAKCREKVHNAHRMRIEERMDAPVFEAGHLV</sequence>
<evidence type="ECO:0000256" key="4">
    <source>
        <dbReference type="ARBA" id="ARBA00023136"/>
    </source>
</evidence>
<evidence type="ECO:0000313" key="8">
    <source>
        <dbReference type="Proteomes" id="UP001299608"/>
    </source>
</evidence>